<keyword evidence="6 9" id="KW-0732">Signal</keyword>
<keyword evidence="7" id="KW-0274">FAD</keyword>
<dbReference type="AlphaFoldDB" id="A0A9N7N8D1"/>
<keyword evidence="8" id="KW-0325">Glycoprotein</keyword>
<dbReference type="Pfam" id="PF08031">
    <property type="entry name" value="BBE"/>
    <property type="match status" value="1"/>
</dbReference>
<dbReference type="InterPro" id="IPR016167">
    <property type="entry name" value="FAD-bd_PCMH_sub1"/>
</dbReference>
<comment type="similarity">
    <text evidence="3">Belongs to the oxygen-dependent FAD-linked oxidoreductase family.</text>
</comment>
<comment type="caution">
    <text evidence="11">The sequence shown here is derived from an EMBL/GenBank/DDBJ whole genome shotgun (WGS) entry which is preliminary data.</text>
</comment>
<sequence length="545" mass="59806">MTFPCLITLVFTLAAVLSTRPAASFPPGGGPPPFDPKPFHQCINSHRSSNDTPTGFTLPSDPSFPSILNSTAMDTKCLAPNIPKPALIITPYSEAEAQSAVACAFQNHVRIRVRSGGHDYECLSYASFMGLPFVVLDLQNLRNITVDVASKTAWVQAGATVGELYYAAANASCGTLGFPAGLCTTIGVAGNFLGGGYGMMMRTYGLAADNVVDARLVTADGRLLDRASMGEDLFWAIRGGAGGSFGVVLAWKVQLVKVPKKVTVFNVIKTLDQPNGIDVLYKWQNVGPVVNKKLFMRVLMEPYNSTVMTIYSSMFLGSKADLLQLMNEEFPELGLTENGCSEVSWIESVMFIGGYNTSTTKPDYLLQRIPAFKLNFKGKSDMVKAVIPKAGLEGLCNAVRQSNGSLVAMTPYGGRMAEIREDATPFPHRKGVLYMIQYVAQWYPEDKWPEVQDETWVRGLYNYMTPYVSSNPRQAYANYRDLDLGRDANSCPNCSCPNIWGYKYFKNNFMRLVAAKTKADPTDFFLHEQSIPTYSTLNTCIPLVS</sequence>
<dbReference type="Gene3D" id="3.40.462.20">
    <property type="match status" value="1"/>
</dbReference>
<proteinExistence type="inferred from homology"/>
<comment type="cofactor">
    <cofactor evidence="1">
        <name>FAD</name>
        <dbReference type="ChEBI" id="CHEBI:57692"/>
    </cofactor>
</comment>
<evidence type="ECO:0000259" key="10">
    <source>
        <dbReference type="PROSITE" id="PS51387"/>
    </source>
</evidence>
<evidence type="ECO:0000256" key="4">
    <source>
        <dbReference type="ARBA" id="ARBA00022589"/>
    </source>
</evidence>
<gene>
    <name evidence="11" type="ORF">SHERM_22165</name>
</gene>
<feature type="chain" id="PRO_5040469742" evidence="9">
    <location>
        <begin position="25"/>
        <end position="545"/>
    </location>
</feature>
<evidence type="ECO:0000313" key="11">
    <source>
        <dbReference type="EMBL" id="CAA0825388.1"/>
    </source>
</evidence>
<dbReference type="GO" id="GO:0071949">
    <property type="term" value="F:FAD binding"/>
    <property type="evidence" value="ECO:0007669"/>
    <property type="project" value="InterPro"/>
</dbReference>
<dbReference type="Gene3D" id="3.30.465.10">
    <property type="match status" value="1"/>
</dbReference>
<comment type="pathway">
    <text evidence="2">Alkaloid biosynthesis.</text>
</comment>
<dbReference type="InterPro" id="IPR012951">
    <property type="entry name" value="BBE"/>
</dbReference>
<accession>A0A9N7N8D1</accession>
<evidence type="ECO:0000256" key="3">
    <source>
        <dbReference type="ARBA" id="ARBA00005466"/>
    </source>
</evidence>
<evidence type="ECO:0000256" key="6">
    <source>
        <dbReference type="ARBA" id="ARBA00022729"/>
    </source>
</evidence>
<evidence type="ECO:0000256" key="5">
    <source>
        <dbReference type="ARBA" id="ARBA00022630"/>
    </source>
</evidence>
<dbReference type="SUPFAM" id="SSF56176">
    <property type="entry name" value="FAD-binding/transporter-associated domain-like"/>
    <property type="match status" value="1"/>
</dbReference>
<dbReference type="InterPro" id="IPR036318">
    <property type="entry name" value="FAD-bd_PCMH-like_sf"/>
</dbReference>
<dbReference type="EMBL" id="CACSLK010026072">
    <property type="protein sequence ID" value="CAA0825388.1"/>
    <property type="molecule type" value="Genomic_DNA"/>
</dbReference>
<evidence type="ECO:0000256" key="2">
    <source>
        <dbReference type="ARBA" id="ARBA00004913"/>
    </source>
</evidence>
<dbReference type="GO" id="GO:0016491">
    <property type="term" value="F:oxidoreductase activity"/>
    <property type="evidence" value="ECO:0007669"/>
    <property type="project" value="InterPro"/>
</dbReference>
<feature type="signal peptide" evidence="9">
    <location>
        <begin position="1"/>
        <end position="24"/>
    </location>
</feature>
<dbReference type="PROSITE" id="PS51387">
    <property type="entry name" value="FAD_PCMH"/>
    <property type="match status" value="1"/>
</dbReference>
<evidence type="ECO:0000256" key="9">
    <source>
        <dbReference type="SAM" id="SignalP"/>
    </source>
</evidence>
<name>A0A9N7N8D1_STRHE</name>
<keyword evidence="4" id="KW-0017">Alkaloid metabolism</keyword>
<evidence type="ECO:0000313" key="12">
    <source>
        <dbReference type="Proteomes" id="UP001153555"/>
    </source>
</evidence>
<keyword evidence="12" id="KW-1185">Reference proteome</keyword>
<dbReference type="InterPro" id="IPR016169">
    <property type="entry name" value="FAD-bd_PCMH_sub2"/>
</dbReference>
<evidence type="ECO:0000256" key="1">
    <source>
        <dbReference type="ARBA" id="ARBA00001974"/>
    </source>
</evidence>
<dbReference type="PANTHER" id="PTHR32448">
    <property type="entry name" value="OS08G0158400 PROTEIN"/>
    <property type="match status" value="1"/>
</dbReference>
<evidence type="ECO:0000256" key="8">
    <source>
        <dbReference type="ARBA" id="ARBA00023180"/>
    </source>
</evidence>
<dbReference type="Proteomes" id="UP001153555">
    <property type="component" value="Unassembled WGS sequence"/>
</dbReference>
<evidence type="ECO:0000256" key="7">
    <source>
        <dbReference type="ARBA" id="ARBA00022827"/>
    </source>
</evidence>
<feature type="domain" description="FAD-binding PCMH-type" evidence="10">
    <location>
        <begin position="81"/>
        <end position="258"/>
    </location>
</feature>
<protein>
    <submittedName>
        <fullName evidence="11">FAD-binding Berberine family protein</fullName>
    </submittedName>
</protein>
<dbReference type="Pfam" id="PF01565">
    <property type="entry name" value="FAD_binding_4"/>
    <property type="match status" value="1"/>
</dbReference>
<dbReference type="Gene3D" id="3.30.43.10">
    <property type="entry name" value="Uridine Diphospho-n-acetylenolpyruvylglucosamine Reductase, domain 2"/>
    <property type="match status" value="1"/>
</dbReference>
<dbReference type="InterPro" id="IPR016166">
    <property type="entry name" value="FAD-bd_PCMH"/>
</dbReference>
<dbReference type="OrthoDB" id="407275at2759"/>
<organism evidence="11 12">
    <name type="scientific">Striga hermonthica</name>
    <name type="common">Purple witchweed</name>
    <name type="synonym">Buchnera hermonthica</name>
    <dbReference type="NCBI Taxonomy" id="68872"/>
    <lineage>
        <taxon>Eukaryota</taxon>
        <taxon>Viridiplantae</taxon>
        <taxon>Streptophyta</taxon>
        <taxon>Embryophyta</taxon>
        <taxon>Tracheophyta</taxon>
        <taxon>Spermatophyta</taxon>
        <taxon>Magnoliopsida</taxon>
        <taxon>eudicotyledons</taxon>
        <taxon>Gunneridae</taxon>
        <taxon>Pentapetalae</taxon>
        <taxon>asterids</taxon>
        <taxon>lamiids</taxon>
        <taxon>Lamiales</taxon>
        <taxon>Orobanchaceae</taxon>
        <taxon>Buchnereae</taxon>
        <taxon>Striga</taxon>
    </lineage>
</organism>
<keyword evidence="5" id="KW-0285">Flavoprotein</keyword>
<dbReference type="InterPro" id="IPR006094">
    <property type="entry name" value="Oxid_FAD_bind_N"/>
</dbReference>
<reference evidence="11" key="1">
    <citation type="submission" date="2019-12" db="EMBL/GenBank/DDBJ databases">
        <authorList>
            <person name="Scholes J."/>
        </authorList>
    </citation>
    <scope>NUCLEOTIDE SEQUENCE</scope>
</reference>